<name>A0A291ATU6_9VIRU</name>
<dbReference type="Pfam" id="PF00186">
    <property type="entry name" value="DHFR_1"/>
    <property type="match status" value="1"/>
</dbReference>
<protein>
    <submittedName>
        <fullName evidence="3">Dihydrofolate reductase incomplete domain containing protein</fullName>
    </submittedName>
</protein>
<sequence length="1331" mass="142514">MQAQSTDPADVAPTPSAGCTKVHLIAAVDQNGLVSSGGRLPWEFKSSGQIKRIADEVANHTVVVGYNAAIALGGKPPGRQIIVLTSAPPQQRYSRTRRANVERRVQGLWKGCEVARSVDEVFARCTADSLYVIGGRKTFELFLPFATTITCHVLQRALFADAPPSPSNLYFPPMVREATLVDVRSTTVDTHLATKREEWHLDPVTLPPTRAEAATRVEIAKRASVQPVAAPVVHARPATIRATTRATWFETTPVGAAVAKKVPPFQAASTAQATPAKYTRNACATLARAVQPVANSDDEALQEAIRASLVELGIVSEMAAMQQHYQSMAKVCIGGDSADALADCRSAVDDDLCDDFLYYASEDGDAGASSWSGDLSESDDKEEDEDTDCDTNDNAGSEDGDDDGDDHTQFIPKNGPTGATSNDAKSDRWFRANDPNDLATNPSDKGDDDHDDADDDDTGAKADPGLAKVRGGADTPKSRLGQCPFAHLLERGASAAALLILGRLVHLDVVNGASAALESIRAVAELILNGSAATTGLPMPLVLARAVLSCLLRTRSVAWTLTYRSTDCHGADRREAVGHPHTTHANNVRLYWTTPLDRPWPSRDMWALVECAEMHGRDDVVAECVALFRSMDEAVRIYAAARSRPCDGDLVSLCLCQSMGLGPAQGHVYAALAKATWAPPVRVARAAAKCRSVQLAAAALDSAARHVRAGISLTRDGHCVLRLLAPEPYDRCAHAAAALHIVSTIMSGLFPVDALPKPTMALFDGVRLVDGTHALFDLVESTVCNEILPAINEAYDDGPAKPRGDPAYRAALAHVFGAFCCTLVSCAVRPCTNDDLLERTMATRATCLLARLVRDALDRRRRSCPWLVVLWPEICGRVGINVIADAVFGQPAHNTTSGIDPAPAEFGDGDTARSSANGQLIGESTAPPATSTAQEQETTEPHPLLDPLCDGDPTVSAHILSYLDARDMGALARASRRTFFLVARMITPRAGGRRPIVPGLCDRGAIYVAQRLDASALTTRSLDPLFDLDGNERDVQFPEALAMLGHACWRLPSIQHAVADLDRLFSQAEVHSTSGRSRNAKRAAMQLVRDIENREWRIPAYRRVAKQLAAVIVEAVWIESGHVASEALTLAARMASMVAKPSAGLTLERLCFATKTATKHTTVRDTIVDVSRDGHARQHARVLSVGNRWYLARAVTRAAAKHVDVGLLHVACAMAVHAQGESTETGQATAAILLLEAVIRETERRATTMTTTAQHTAQDTQQFLDAVASCLSDNVARPGCAPCGPDLTTKDDARPTDLTSLSLRFFALCARHGSVSPACRALICKLAASGL</sequence>
<accession>A0A291ATU6</accession>
<evidence type="ECO:0000313" key="4">
    <source>
        <dbReference type="Proteomes" id="UP000204584"/>
    </source>
</evidence>
<evidence type="ECO:0000256" key="1">
    <source>
        <dbReference type="SAM" id="MobiDB-lite"/>
    </source>
</evidence>
<gene>
    <name evidence="3" type="ORF">psal_cds_756</name>
</gene>
<evidence type="ECO:0000259" key="2">
    <source>
        <dbReference type="Pfam" id="PF00186"/>
    </source>
</evidence>
<keyword evidence="4" id="KW-1185">Reference proteome</keyword>
<dbReference type="GO" id="GO:0046654">
    <property type="term" value="P:tetrahydrofolate biosynthetic process"/>
    <property type="evidence" value="ECO:0007669"/>
    <property type="project" value="InterPro"/>
</dbReference>
<dbReference type="GeneID" id="34568300"/>
<dbReference type="InterPro" id="IPR024072">
    <property type="entry name" value="DHFR-like_dom_sf"/>
</dbReference>
<dbReference type="RefSeq" id="YP_009430065.1">
    <property type="nucleotide sequence ID" value="NC_022098.1"/>
</dbReference>
<reference evidence="3 4" key="1">
    <citation type="journal article" date="2013" name="Science">
        <title>Pandoraviruses: amoeba viruses with genomes up to 2.5 Mb reaching that of parasitic eukaryotes.</title>
        <authorList>
            <person name="Philippe N."/>
            <person name="Legendre M."/>
            <person name="Doutre G."/>
            <person name="Coute Y."/>
            <person name="Poirot O."/>
            <person name="Lescot M."/>
            <person name="Arslan D."/>
            <person name="Seltzer V."/>
            <person name="Bertaux L."/>
            <person name="Bruley C."/>
            <person name="Garin J."/>
            <person name="Claverie J.M."/>
            <person name="Abergel C."/>
        </authorList>
    </citation>
    <scope>NUCLEOTIDE SEQUENCE [LARGE SCALE GENOMIC DNA]</scope>
</reference>
<dbReference type="KEGG" id="vg:34568300"/>
<evidence type="ECO:0000313" key="3">
    <source>
        <dbReference type="EMBL" id="ATE82226.1"/>
    </source>
</evidence>
<dbReference type="InterPro" id="IPR001796">
    <property type="entry name" value="DHFR_dom"/>
</dbReference>
<organism evidence="3 4">
    <name type="scientific">Pandoravirus salinus</name>
    <dbReference type="NCBI Taxonomy" id="1349410"/>
    <lineage>
        <taxon>Viruses</taxon>
        <taxon>Pandoravirus</taxon>
    </lineage>
</organism>
<dbReference type="Gene3D" id="3.40.430.10">
    <property type="entry name" value="Dihydrofolate Reductase, subunit A"/>
    <property type="match status" value="1"/>
</dbReference>
<feature type="domain" description="DHFR" evidence="2">
    <location>
        <begin position="22"/>
        <end position="161"/>
    </location>
</feature>
<dbReference type="EMBL" id="KC977571">
    <property type="protein sequence ID" value="ATE82226.1"/>
    <property type="molecule type" value="Genomic_DNA"/>
</dbReference>
<dbReference type="Proteomes" id="UP000204584">
    <property type="component" value="Segment"/>
</dbReference>
<dbReference type="GO" id="GO:0004146">
    <property type="term" value="F:dihydrofolate reductase activity"/>
    <property type="evidence" value="ECO:0007669"/>
    <property type="project" value="InterPro"/>
</dbReference>
<feature type="region of interest" description="Disordered" evidence="1">
    <location>
        <begin position="364"/>
        <end position="475"/>
    </location>
</feature>
<feature type="compositionally biased region" description="Acidic residues" evidence="1">
    <location>
        <begin position="376"/>
        <end position="405"/>
    </location>
</feature>
<feature type="region of interest" description="Disordered" evidence="1">
    <location>
        <begin position="906"/>
        <end position="944"/>
    </location>
</feature>
<proteinExistence type="predicted"/>
<dbReference type="SUPFAM" id="SSF53597">
    <property type="entry name" value="Dihydrofolate reductase-like"/>
    <property type="match status" value="1"/>
</dbReference>